<feature type="domain" description="S-adenosylmethionine synthetase C-terminal" evidence="17">
    <location>
        <begin position="245"/>
        <end position="378"/>
    </location>
</feature>
<accession>A0A1H7XMA0</accession>
<evidence type="ECO:0000256" key="3">
    <source>
        <dbReference type="ARBA" id="ARBA00005224"/>
    </source>
</evidence>
<keyword evidence="7 18" id="KW-0808">Transferase</keyword>
<keyword evidence="11" id="KW-0460">Magnesium</keyword>
<dbReference type="NCBIfam" id="TIGR01034">
    <property type="entry name" value="metK"/>
    <property type="match status" value="1"/>
</dbReference>
<dbReference type="PIRSF" id="PIRSF000497">
    <property type="entry name" value="MAT"/>
    <property type="match status" value="1"/>
</dbReference>
<dbReference type="GO" id="GO:0006556">
    <property type="term" value="P:S-adenosylmethionine biosynthetic process"/>
    <property type="evidence" value="ECO:0007669"/>
    <property type="project" value="UniProtKB-UniRule"/>
</dbReference>
<reference evidence="18 19" key="1">
    <citation type="submission" date="2016-10" db="EMBL/GenBank/DDBJ databases">
        <authorList>
            <person name="de Groot N.N."/>
        </authorList>
    </citation>
    <scope>NUCLEOTIDE SEQUENCE [LARGE SCALE GENOMIC DNA]</scope>
    <source>
        <strain evidence="18 19">DSM 8423</strain>
    </source>
</reference>
<evidence type="ECO:0000256" key="12">
    <source>
        <dbReference type="ARBA" id="ARBA00022958"/>
    </source>
</evidence>
<dbReference type="STRING" id="43775.SAMN04489760_11113"/>
<evidence type="ECO:0000256" key="7">
    <source>
        <dbReference type="ARBA" id="ARBA00022679"/>
    </source>
</evidence>
<feature type="domain" description="S-adenosylmethionine synthetase N-terminal" evidence="15">
    <location>
        <begin position="3"/>
        <end position="106"/>
    </location>
</feature>
<dbReference type="RefSeq" id="WP_175476443.1">
    <property type="nucleotide sequence ID" value="NZ_FOBS01000011.1"/>
</dbReference>
<evidence type="ECO:0000256" key="11">
    <source>
        <dbReference type="ARBA" id="ARBA00022842"/>
    </source>
</evidence>
<evidence type="ECO:0000313" key="19">
    <source>
        <dbReference type="Proteomes" id="UP000198744"/>
    </source>
</evidence>
<protein>
    <recommendedName>
        <fullName evidence="5 13">Methionine adenosyltransferase</fullName>
        <ecNumber evidence="5 13">2.5.1.6</ecNumber>
    </recommendedName>
</protein>
<dbReference type="InterPro" id="IPR022630">
    <property type="entry name" value="S-AdoMet_synt_C"/>
</dbReference>
<dbReference type="GO" id="GO:0046872">
    <property type="term" value="F:metal ion binding"/>
    <property type="evidence" value="ECO:0007669"/>
    <property type="project" value="UniProtKB-KW"/>
</dbReference>
<dbReference type="InterPro" id="IPR022629">
    <property type="entry name" value="S-AdoMet_synt_central"/>
</dbReference>
<keyword evidence="12" id="KW-0630">Potassium</keyword>
<organism evidence="18 19">
    <name type="scientific">Syntrophus gentianae</name>
    <dbReference type="NCBI Taxonomy" id="43775"/>
    <lineage>
        <taxon>Bacteria</taxon>
        <taxon>Pseudomonadati</taxon>
        <taxon>Thermodesulfobacteriota</taxon>
        <taxon>Syntrophia</taxon>
        <taxon>Syntrophales</taxon>
        <taxon>Syntrophaceae</taxon>
        <taxon>Syntrophus</taxon>
    </lineage>
</organism>
<evidence type="ECO:0000256" key="9">
    <source>
        <dbReference type="ARBA" id="ARBA00022741"/>
    </source>
</evidence>
<evidence type="ECO:0000256" key="8">
    <source>
        <dbReference type="ARBA" id="ARBA00022723"/>
    </source>
</evidence>
<name>A0A1H7XMA0_9BACT</name>
<dbReference type="InterPro" id="IPR002133">
    <property type="entry name" value="S-AdoMet_synthetase"/>
</dbReference>
<evidence type="ECO:0000256" key="4">
    <source>
        <dbReference type="ARBA" id="ARBA00009685"/>
    </source>
</evidence>
<dbReference type="EC" id="2.5.1.6" evidence="5 13"/>
<evidence type="ECO:0000259" key="15">
    <source>
        <dbReference type="Pfam" id="PF00438"/>
    </source>
</evidence>
<keyword evidence="10" id="KW-0067">ATP-binding</keyword>
<proteinExistence type="inferred from homology"/>
<keyword evidence="8" id="KW-0479">Metal-binding</keyword>
<dbReference type="GO" id="GO:0006730">
    <property type="term" value="P:one-carbon metabolic process"/>
    <property type="evidence" value="ECO:0007669"/>
    <property type="project" value="UniProtKB-KW"/>
</dbReference>
<dbReference type="Pfam" id="PF02773">
    <property type="entry name" value="S-AdoMet_synt_C"/>
    <property type="match status" value="1"/>
</dbReference>
<feature type="domain" description="S-adenosylmethionine synthetase central" evidence="16">
    <location>
        <begin position="121"/>
        <end position="236"/>
    </location>
</feature>
<dbReference type="GO" id="GO:0004478">
    <property type="term" value="F:methionine adenosyltransferase activity"/>
    <property type="evidence" value="ECO:0007669"/>
    <property type="project" value="UniProtKB-UniRule"/>
</dbReference>
<evidence type="ECO:0000256" key="2">
    <source>
        <dbReference type="ARBA" id="ARBA00001958"/>
    </source>
</evidence>
<dbReference type="Pfam" id="PF02772">
    <property type="entry name" value="S-AdoMet_synt_M"/>
    <property type="match status" value="1"/>
</dbReference>
<keyword evidence="19" id="KW-1185">Reference proteome</keyword>
<evidence type="ECO:0000313" key="18">
    <source>
        <dbReference type="EMBL" id="SEM34119.1"/>
    </source>
</evidence>
<dbReference type="Pfam" id="PF00438">
    <property type="entry name" value="S-AdoMet_synt_N"/>
    <property type="match status" value="1"/>
</dbReference>
<evidence type="ECO:0000259" key="17">
    <source>
        <dbReference type="Pfam" id="PF02773"/>
    </source>
</evidence>
<evidence type="ECO:0000259" key="16">
    <source>
        <dbReference type="Pfam" id="PF02772"/>
    </source>
</evidence>
<dbReference type="InterPro" id="IPR022628">
    <property type="entry name" value="S-AdoMet_synt_N"/>
</dbReference>
<sequence>MRITSESVKVGHPDIVADSIAANIIAAILDKEKERGLTVDNMPHCGIEVFLGKGLCIVGGEVATRVYVDIERSVRDTVLKLGYCDYELGLNGNSMGILNTIIPQSPDINIGTRADLGKYKEIGAGDQGIIFGFACDETPELLPLPYVLATRMMRAFEEINNPVFAPDGKGQVTVEYDNDGRPQRVATVLMSNAIDYRHVPEGFRNSIEPLAKQIAMSCLKDWVDEQTDFLFNPTGEWQAVNSCSSADSGVTGRKLVVQLYGGYPGAQIGGGSVVNKTSEKVDCSAALGARYVAKNIVAAGLARKCAIQLSYAIGIARPISIYVHTFGTGIISDEKIGTLIREYFDLSPRGMIERFNLLDGDVYRKLPKTLFLGDYNWENTDVVDQLKGAANI</sequence>
<dbReference type="Proteomes" id="UP000198744">
    <property type="component" value="Unassembled WGS sequence"/>
</dbReference>
<dbReference type="InterPro" id="IPR022631">
    <property type="entry name" value="ADOMET_SYNTHASE_CS"/>
</dbReference>
<comment type="pathway">
    <text evidence="3">Amino-acid biosynthesis; S-adenosyl-L-methionine biosynthesis; S-adenosyl-L-methionine from L-methionine: step 1/1.</text>
</comment>
<comment type="cofactor">
    <cofactor evidence="2">
        <name>K(+)</name>
        <dbReference type="ChEBI" id="CHEBI:29103"/>
    </cofactor>
</comment>
<dbReference type="SUPFAM" id="SSF55973">
    <property type="entry name" value="S-adenosylmethionine synthetase"/>
    <property type="match status" value="3"/>
</dbReference>
<dbReference type="UniPathway" id="UPA00315">
    <property type="reaction ID" value="UER00080"/>
</dbReference>
<evidence type="ECO:0000256" key="10">
    <source>
        <dbReference type="ARBA" id="ARBA00022840"/>
    </source>
</evidence>
<comment type="cofactor">
    <cofactor evidence="1">
        <name>Mg(2+)</name>
        <dbReference type="ChEBI" id="CHEBI:18420"/>
    </cofactor>
</comment>
<dbReference type="AlphaFoldDB" id="A0A1H7XMA0"/>
<dbReference type="CDD" id="cd18079">
    <property type="entry name" value="S-AdoMet_synt"/>
    <property type="match status" value="1"/>
</dbReference>
<evidence type="ECO:0000256" key="13">
    <source>
        <dbReference type="NCBIfam" id="TIGR01034"/>
    </source>
</evidence>
<dbReference type="PROSITE" id="PS00376">
    <property type="entry name" value="ADOMET_SYNTHASE_1"/>
    <property type="match status" value="1"/>
</dbReference>
<keyword evidence="9" id="KW-0547">Nucleotide-binding</keyword>
<evidence type="ECO:0000256" key="6">
    <source>
        <dbReference type="ARBA" id="ARBA00022563"/>
    </source>
</evidence>
<dbReference type="InterPro" id="IPR022636">
    <property type="entry name" value="S-AdoMet_synthetase_sfam"/>
</dbReference>
<gene>
    <name evidence="18" type="ORF">SAMN04489760_11113</name>
</gene>
<evidence type="ECO:0000256" key="14">
    <source>
        <dbReference type="RuleBase" id="RU004462"/>
    </source>
</evidence>
<evidence type="ECO:0000256" key="1">
    <source>
        <dbReference type="ARBA" id="ARBA00001946"/>
    </source>
</evidence>
<dbReference type="GO" id="GO:0005524">
    <property type="term" value="F:ATP binding"/>
    <property type="evidence" value="ECO:0007669"/>
    <property type="project" value="UniProtKB-KW"/>
</dbReference>
<keyword evidence="6" id="KW-0554">One-carbon metabolism</keyword>
<comment type="similarity">
    <text evidence="4 14">Belongs to the AdoMet synthase family.</text>
</comment>
<dbReference type="EMBL" id="FOBS01000011">
    <property type="protein sequence ID" value="SEM34119.1"/>
    <property type="molecule type" value="Genomic_DNA"/>
</dbReference>
<dbReference type="PANTHER" id="PTHR11964">
    <property type="entry name" value="S-ADENOSYLMETHIONINE SYNTHETASE"/>
    <property type="match status" value="1"/>
</dbReference>
<evidence type="ECO:0000256" key="5">
    <source>
        <dbReference type="ARBA" id="ARBA00012828"/>
    </source>
</evidence>
<dbReference type="Gene3D" id="3.30.300.10">
    <property type="match status" value="3"/>
</dbReference>